<organism evidence="8 9">
    <name type="scientific">Cyanidium caldarium</name>
    <name type="common">Red alga</name>
    <dbReference type="NCBI Taxonomy" id="2771"/>
    <lineage>
        <taxon>Eukaryota</taxon>
        <taxon>Rhodophyta</taxon>
        <taxon>Bangiophyceae</taxon>
        <taxon>Cyanidiales</taxon>
        <taxon>Cyanidiaceae</taxon>
        <taxon>Cyanidium</taxon>
    </lineage>
</organism>
<dbReference type="Gene3D" id="3.40.390.30">
    <property type="entry name" value="Metalloproteases ('zincins'), catalytic domain"/>
    <property type="match status" value="1"/>
</dbReference>
<dbReference type="HAMAP" id="MF_00009">
    <property type="entry name" value="Endoribonucl_YbeY"/>
    <property type="match status" value="1"/>
</dbReference>
<dbReference type="PROSITE" id="PS01306">
    <property type="entry name" value="UPF0054"/>
    <property type="match status" value="1"/>
</dbReference>
<dbReference type="PANTHER" id="PTHR46986:SF1">
    <property type="entry name" value="ENDORIBONUCLEASE YBEY, CHLOROPLASTIC"/>
    <property type="match status" value="1"/>
</dbReference>
<accession>A0AAV9IQJ4</accession>
<keyword evidence="7" id="KW-0862">Zinc</keyword>
<dbReference type="NCBIfam" id="TIGR00043">
    <property type="entry name" value="rRNA maturation RNase YbeY"/>
    <property type="match status" value="1"/>
</dbReference>
<dbReference type="AlphaFoldDB" id="A0AAV9IQJ4"/>
<evidence type="ECO:0000256" key="1">
    <source>
        <dbReference type="ARBA" id="ARBA00001947"/>
    </source>
</evidence>
<dbReference type="GO" id="GO:0004222">
    <property type="term" value="F:metalloendopeptidase activity"/>
    <property type="evidence" value="ECO:0007669"/>
    <property type="project" value="InterPro"/>
</dbReference>
<name>A0AAV9IQJ4_CYACA</name>
<gene>
    <name evidence="8" type="ORF">CDCA_CDCA01G0370</name>
</gene>
<keyword evidence="4" id="KW-0479">Metal-binding</keyword>
<dbReference type="EMBL" id="JANCYW010000001">
    <property type="protein sequence ID" value="KAK4534345.1"/>
    <property type="molecule type" value="Genomic_DNA"/>
</dbReference>
<dbReference type="PANTHER" id="PTHR46986">
    <property type="entry name" value="ENDORIBONUCLEASE YBEY, CHLOROPLASTIC"/>
    <property type="match status" value="1"/>
</dbReference>
<evidence type="ECO:0000256" key="4">
    <source>
        <dbReference type="ARBA" id="ARBA00022723"/>
    </source>
</evidence>
<evidence type="ECO:0000256" key="7">
    <source>
        <dbReference type="ARBA" id="ARBA00022833"/>
    </source>
</evidence>
<dbReference type="PROSITE" id="PS51257">
    <property type="entry name" value="PROKAR_LIPOPROTEIN"/>
    <property type="match status" value="1"/>
</dbReference>
<keyword evidence="6" id="KW-0378">Hydrolase</keyword>
<dbReference type="InterPro" id="IPR023091">
    <property type="entry name" value="MetalPrtase_cat_dom_sf_prd"/>
</dbReference>
<evidence type="ECO:0000313" key="9">
    <source>
        <dbReference type="Proteomes" id="UP001301350"/>
    </source>
</evidence>
<dbReference type="InterPro" id="IPR002036">
    <property type="entry name" value="YbeY"/>
</dbReference>
<dbReference type="GO" id="GO:0004519">
    <property type="term" value="F:endonuclease activity"/>
    <property type="evidence" value="ECO:0007669"/>
    <property type="project" value="UniProtKB-KW"/>
</dbReference>
<keyword evidence="5" id="KW-0255">Endonuclease</keyword>
<proteinExistence type="inferred from homology"/>
<evidence type="ECO:0000256" key="3">
    <source>
        <dbReference type="ARBA" id="ARBA00022722"/>
    </source>
</evidence>
<comment type="caution">
    <text evidence="8">The sequence shown here is derived from an EMBL/GenBank/DDBJ whole genome shotgun (WGS) entry which is preliminary data.</text>
</comment>
<evidence type="ECO:0000256" key="5">
    <source>
        <dbReference type="ARBA" id="ARBA00022759"/>
    </source>
</evidence>
<evidence type="ECO:0000256" key="2">
    <source>
        <dbReference type="ARBA" id="ARBA00010875"/>
    </source>
</evidence>
<dbReference type="SUPFAM" id="SSF55486">
    <property type="entry name" value="Metalloproteases ('zincins'), catalytic domain"/>
    <property type="match status" value="1"/>
</dbReference>
<comment type="similarity">
    <text evidence="2">Belongs to the endoribonuclease YbeY family.</text>
</comment>
<dbReference type="Pfam" id="PF02130">
    <property type="entry name" value="YbeY"/>
    <property type="match status" value="1"/>
</dbReference>
<evidence type="ECO:0000313" key="8">
    <source>
        <dbReference type="EMBL" id="KAK4534345.1"/>
    </source>
</evidence>
<dbReference type="Proteomes" id="UP001301350">
    <property type="component" value="Unassembled WGS sequence"/>
</dbReference>
<evidence type="ECO:0000256" key="6">
    <source>
        <dbReference type="ARBA" id="ARBA00022801"/>
    </source>
</evidence>
<keyword evidence="3" id="KW-0540">Nuclease</keyword>
<comment type="cofactor">
    <cofactor evidence="1">
        <name>Zn(2+)</name>
        <dbReference type="ChEBI" id="CHEBI:29105"/>
    </cofactor>
</comment>
<protein>
    <submittedName>
        <fullName evidence="8">Uncharacterized protein</fullName>
    </submittedName>
</protein>
<dbReference type="GO" id="GO:0006364">
    <property type="term" value="P:rRNA processing"/>
    <property type="evidence" value="ECO:0007669"/>
    <property type="project" value="InterPro"/>
</dbReference>
<keyword evidence="9" id="KW-1185">Reference proteome</keyword>
<sequence>MCVGTTRVPAGSEEVRGSVRRSRPIMFVLIVSASCARWLPIERGRVMRRERWILRAPTARHRLARAPPVPLHRTTSKHPIRNVPSVNTLRLQLEVQVDLSVDEEAVGGLGVREEQLDTYRADAEAALQAALEALDRPADALSHTDGPVQLSVYLCDDRAIRRLNAQYRGVDVPTDVLSFPQSTHGLLGDVVISLETAARQAGAGDASEVLRDEVRVLLVHGIVHLLGHDHEHGEEAHEAFAMLEQRILQQLGWRGSGLATRTAQ</sequence>
<dbReference type="GO" id="GO:0046872">
    <property type="term" value="F:metal ion binding"/>
    <property type="evidence" value="ECO:0007669"/>
    <property type="project" value="UniProtKB-KW"/>
</dbReference>
<dbReference type="InterPro" id="IPR020549">
    <property type="entry name" value="YbeY_CS"/>
</dbReference>
<reference evidence="8 9" key="1">
    <citation type="submission" date="2022-07" db="EMBL/GenBank/DDBJ databases">
        <title>Genome-wide signatures of adaptation to extreme environments.</title>
        <authorList>
            <person name="Cho C.H."/>
            <person name="Yoon H.S."/>
        </authorList>
    </citation>
    <scope>NUCLEOTIDE SEQUENCE [LARGE SCALE GENOMIC DNA]</scope>
    <source>
        <strain evidence="8 9">DBV 063 E5</strain>
    </source>
</reference>